<dbReference type="InterPro" id="IPR025528">
    <property type="entry name" value="BrnA_antitoxin"/>
</dbReference>
<dbReference type="Proteomes" id="UP000269692">
    <property type="component" value="Unassembled WGS sequence"/>
</dbReference>
<dbReference type="EMBL" id="RCTF01000005">
    <property type="protein sequence ID" value="RLP79493.1"/>
    <property type="molecule type" value="Genomic_DNA"/>
</dbReference>
<dbReference type="RefSeq" id="WP_121622703.1">
    <property type="nucleotide sequence ID" value="NZ_JACIIW010000001.1"/>
</dbReference>
<name>A0A3L7AGB0_9HYPH</name>
<protein>
    <recommendedName>
        <fullName evidence="4">BrnA antitoxin family protein</fullName>
    </recommendedName>
</protein>
<evidence type="ECO:0008006" key="4">
    <source>
        <dbReference type="Google" id="ProtNLM"/>
    </source>
</evidence>
<reference evidence="2 3" key="1">
    <citation type="submission" date="2018-10" db="EMBL/GenBank/DDBJ databases">
        <title>Xanthobacter tagetidis genome sequencing and assembly.</title>
        <authorList>
            <person name="Maclea K.S."/>
            <person name="Goen A.E."/>
            <person name="Fatima S.A."/>
        </authorList>
    </citation>
    <scope>NUCLEOTIDE SEQUENCE [LARGE SCALE GENOMIC DNA]</scope>
    <source>
        <strain evidence="2 3">ATCC 700314</strain>
    </source>
</reference>
<keyword evidence="3" id="KW-1185">Reference proteome</keyword>
<dbReference type="AlphaFoldDB" id="A0A3L7AGB0"/>
<feature type="region of interest" description="Disordered" evidence="1">
    <location>
        <begin position="38"/>
        <end position="58"/>
    </location>
</feature>
<evidence type="ECO:0000313" key="3">
    <source>
        <dbReference type="Proteomes" id="UP000269692"/>
    </source>
</evidence>
<accession>A0A3L7AGB0</accession>
<dbReference type="OrthoDB" id="361944at2"/>
<proteinExistence type="predicted"/>
<sequence length="94" mass="10229">MTRKPEKSSPIWRDPDDAPEWTADQLARAEVAEGGKVLKAAQGTLTRPRGRPPVEAPKRQVSVRLDADILDALKSSGPGWQGRMNAALRKAMGL</sequence>
<gene>
    <name evidence="2" type="ORF">D9R14_07460</name>
</gene>
<organism evidence="2 3">
    <name type="scientific">Xanthobacter tagetidis</name>
    <dbReference type="NCBI Taxonomy" id="60216"/>
    <lineage>
        <taxon>Bacteria</taxon>
        <taxon>Pseudomonadati</taxon>
        <taxon>Pseudomonadota</taxon>
        <taxon>Alphaproteobacteria</taxon>
        <taxon>Hyphomicrobiales</taxon>
        <taxon>Xanthobacteraceae</taxon>
        <taxon>Xanthobacter</taxon>
    </lineage>
</organism>
<dbReference type="Pfam" id="PF14384">
    <property type="entry name" value="BrnA_antitoxin"/>
    <property type="match status" value="1"/>
</dbReference>
<evidence type="ECO:0000256" key="1">
    <source>
        <dbReference type="SAM" id="MobiDB-lite"/>
    </source>
</evidence>
<evidence type="ECO:0000313" key="2">
    <source>
        <dbReference type="EMBL" id="RLP79493.1"/>
    </source>
</evidence>
<comment type="caution">
    <text evidence="2">The sequence shown here is derived from an EMBL/GenBank/DDBJ whole genome shotgun (WGS) entry which is preliminary data.</text>
</comment>